<dbReference type="SUPFAM" id="SSF54211">
    <property type="entry name" value="Ribosomal protein S5 domain 2-like"/>
    <property type="match status" value="2"/>
</dbReference>
<evidence type="ECO:0000313" key="4">
    <source>
        <dbReference type="EMBL" id="KAG6394935.1"/>
    </source>
</evidence>
<evidence type="ECO:0000256" key="3">
    <source>
        <dbReference type="ARBA" id="ARBA00023239"/>
    </source>
</evidence>
<evidence type="ECO:0008006" key="6">
    <source>
        <dbReference type="Google" id="ProtNLM"/>
    </source>
</evidence>
<evidence type="ECO:0000256" key="2">
    <source>
        <dbReference type="ARBA" id="ARBA00023102"/>
    </source>
</evidence>
<dbReference type="GO" id="GO:0000105">
    <property type="term" value="P:L-histidine biosynthetic process"/>
    <property type="evidence" value="ECO:0007669"/>
    <property type="project" value="UniProtKB-KW"/>
</dbReference>
<dbReference type="InterPro" id="IPR038494">
    <property type="entry name" value="IGPD_sf"/>
</dbReference>
<dbReference type="InterPro" id="IPR020568">
    <property type="entry name" value="Ribosomal_Su5_D2-typ_SF"/>
</dbReference>
<dbReference type="Gene3D" id="3.30.230.40">
    <property type="entry name" value="Imidazole glycerol phosphate dehydratase, domain 1"/>
    <property type="match status" value="2"/>
</dbReference>
<organism evidence="4">
    <name type="scientific">Salvia splendens</name>
    <name type="common">Scarlet sage</name>
    <dbReference type="NCBI Taxonomy" id="180675"/>
    <lineage>
        <taxon>Eukaryota</taxon>
        <taxon>Viridiplantae</taxon>
        <taxon>Streptophyta</taxon>
        <taxon>Embryophyta</taxon>
        <taxon>Tracheophyta</taxon>
        <taxon>Spermatophyta</taxon>
        <taxon>Magnoliopsida</taxon>
        <taxon>eudicotyledons</taxon>
        <taxon>Gunneridae</taxon>
        <taxon>Pentapetalae</taxon>
        <taxon>asterids</taxon>
        <taxon>lamiids</taxon>
        <taxon>Lamiales</taxon>
        <taxon>Lamiaceae</taxon>
        <taxon>Nepetoideae</taxon>
        <taxon>Mentheae</taxon>
        <taxon>Salviinae</taxon>
        <taxon>Salvia</taxon>
        <taxon>Salvia subgen. Calosphace</taxon>
        <taxon>core Calosphace</taxon>
    </lineage>
</organism>
<comment type="caution">
    <text evidence="4">The sequence shown here is derived from an EMBL/GenBank/DDBJ whole genome shotgun (WGS) entry which is preliminary data.</text>
</comment>
<dbReference type="GO" id="GO:0004424">
    <property type="term" value="F:imidazoleglycerol-phosphate dehydratase activity"/>
    <property type="evidence" value="ECO:0007669"/>
    <property type="project" value="InterPro"/>
</dbReference>
<dbReference type="PANTHER" id="PTHR23133:SF2">
    <property type="entry name" value="IMIDAZOLEGLYCEROL-PHOSPHATE DEHYDRATASE"/>
    <property type="match status" value="1"/>
</dbReference>
<dbReference type="InterPro" id="IPR000807">
    <property type="entry name" value="ImidazoleglycerolP_deHydtase"/>
</dbReference>
<dbReference type="Pfam" id="PF00475">
    <property type="entry name" value="IGPD"/>
    <property type="match status" value="1"/>
</dbReference>
<accession>A0A8X8WGP4</accession>
<keyword evidence="2" id="KW-0368">Histidine biosynthesis</keyword>
<keyword evidence="1" id="KW-0028">Amino-acid biosynthesis</keyword>
<evidence type="ECO:0000256" key="1">
    <source>
        <dbReference type="ARBA" id="ARBA00022605"/>
    </source>
</evidence>
<sequence length="110" mass="12125">MLDQLVSHGLFDVHVKAVGDIHIDDHHTNEDVALATGTAIPINRFGDFSAPLHEALVHVSLDLSGRPHLGYDLHIPTQRVGTYDTQVSFALYVLEFPYPSITLLCTLILP</sequence>
<dbReference type="AlphaFoldDB" id="A0A8X8WGP4"/>
<keyword evidence="5" id="KW-1185">Reference proteome</keyword>
<gene>
    <name evidence="4" type="ORF">SASPL_145526</name>
</gene>
<proteinExistence type="predicted"/>
<name>A0A8X8WGP4_SALSN</name>
<reference evidence="4" key="2">
    <citation type="submission" date="2020-08" db="EMBL/GenBank/DDBJ databases">
        <title>Plant Genome Project.</title>
        <authorList>
            <person name="Zhang R.-G."/>
        </authorList>
    </citation>
    <scope>NUCLEOTIDE SEQUENCE</scope>
    <source>
        <strain evidence="4">Huo1</strain>
        <tissue evidence="4">Leaf</tissue>
    </source>
</reference>
<dbReference type="EMBL" id="PNBA02000017">
    <property type="protein sequence ID" value="KAG6394935.1"/>
    <property type="molecule type" value="Genomic_DNA"/>
</dbReference>
<dbReference type="Proteomes" id="UP000298416">
    <property type="component" value="Unassembled WGS sequence"/>
</dbReference>
<protein>
    <recommendedName>
        <fullName evidence="6">Imidazoleglycerol-phosphate dehydratase</fullName>
    </recommendedName>
</protein>
<keyword evidence="3" id="KW-0456">Lyase</keyword>
<dbReference type="PANTHER" id="PTHR23133">
    <property type="entry name" value="IMIDAZOLEGLYCEROL-PHOSPHATE DEHYDRATASE HIS7"/>
    <property type="match status" value="1"/>
</dbReference>
<evidence type="ECO:0000313" key="5">
    <source>
        <dbReference type="Proteomes" id="UP000298416"/>
    </source>
</evidence>
<reference evidence="4" key="1">
    <citation type="submission" date="2018-01" db="EMBL/GenBank/DDBJ databases">
        <authorList>
            <person name="Mao J.F."/>
        </authorList>
    </citation>
    <scope>NUCLEOTIDE SEQUENCE</scope>
    <source>
        <strain evidence="4">Huo1</strain>
        <tissue evidence="4">Leaf</tissue>
    </source>
</reference>